<reference evidence="11 12" key="1">
    <citation type="journal article" date="2015" name="Stand. Genomic Sci.">
        <title>High quality draft genome sequence of the moderately halophilic bacterium Pontibacillus yanchengensis Y32(T) and comparison among Pontibacillus genomes.</title>
        <authorList>
            <person name="Huang J."/>
            <person name="Qiao Z.X."/>
            <person name="Tang J.W."/>
            <person name="Wang G."/>
        </authorList>
    </citation>
    <scope>NUCLEOTIDE SEQUENCE [LARGE SCALE GENOMIC DNA]</scope>
    <source>
        <strain evidence="11 12">Y32</strain>
    </source>
</reference>
<keyword evidence="8" id="KW-0804">Transcription</keyword>
<keyword evidence="5 9" id="KW-0862">Zinc</keyword>
<dbReference type="CDD" id="cd07153">
    <property type="entry name" value="Fur_like"/>
    <property type="match status" value="1"/>
</dbReference>
<comment type="cofactor">
    <cofactor evidence="10">
        <name>Mn(2+)</name>
        <dbReference type="ChEBI" id="CHEBI:29035"/>
    </cofactor>
    <cofactor evidence="10">
        <name>Fe(2+)</name>
        <dbReference type="ChEBI" id="CHEBI:29033"/>
    </cofactor>
    <text evidence="10">Binds 1 Mn(2+) or Fe(2+) ion per subunit.</text>
</comment>
<keyword evidence="12" id="KW-1185">Reference proteome</keyword>
<sequence>MNKTSALEHLKSKGYKYTDKREDILSYFEKENGYRSARELLENMRERYTGISFDTIYRNLHLFVDLDILESTILEGEKHFRIKCDSKHHHHFICLQCGDTREIRTCPMKDVEKELQDFAIEDHKFEIYGRCSTCKSA</sequence>
<dbReference type="STRING" id="1385514.N782_11810"/>
<evidence type="ECO:0000313" key="12">
    <source>
        <dbReference type="Proteomes" id="UP000030147"/>
    </source>
</evidence>
<feature type="binding site" evidence="10">
    <location>
        <position position="123"/>
    </location>
    <ligand>
        <name>Fe cation</name>
        <dbReference type="ChEBI" id="CHEBI:24875"/>
    </ligand>
</feature>
<dbReference type="GO" id="GO:0008270">
    <property type="term" value="F:zinc ion binding"/>
    <property type="evidence" value="ECO:0007669"/>
    <property type="project" value="TreeGrafter"/>
</dbReference>
<dbReference type="InterPro" id="IPR036390">
    <property type="entry name" value="WH_DNA-bd_sf"/>
</dbReference>
<dbReference type="AlphaFoldDB" id="A0A0A2TDQ5"/>
<name>A0A0A2TDQ5_9BACI</name>
<organism evidence="11 12">
    <name type="scientific">Pontibacillus yanchengensis Y32</name>
    <dbReference type="NCBI Taxonomy" id="1385514"/>
    <lineage>
        <taxon>Bacteria</taxon>
        <taxon>Bacillati</taxon>
        <taxon>Bacillota</taxon>
        <taxon>Bacilli</taxon>
        <taxon>Bacillales</taxon>
        <taxon>Bacillaceae</taxon>
        <taxon>Pontibacillus</taxon>
    </lineage>
</organism>
<dbReference type="GO" id="GO:0045892">
    <property type="term" value="P:negative regulation of DNA-templated transcription"/>
    <property type="evidence" value="ECO:0007669"/>
    <property type="project" value="TreeGrafter"/>
</dbReference>
<evidence type="ECO:0000256" key="3">
    <source>
        <dbReference type="ARBA" id="ARBA00022490"/>
    </source>
</evidence>
<dbReference type="InterPro" id="IPR036388">
    <property type="entry name" value="WH-like_DNA-bd_sf"/>
</dbReference>
<evidence type="ECO:0000256" key="1">
    <source>
        <dbReference type="ARBA" id="ARBA00004496"/>
    </source>
</evidence>
<dbReference type="PANTHER" id="PTHR33202:SF1">
    <property type="entry name" value="FERRIC UPTAKE REGULATION PROTEIN"/>
    <property type="match status" value="1"/>
</dbReference>
<evidence type="ECO:0000256" key="8">
    <source>
        <dbReference type="ARBA" id="ARBA00023163"/>
    </source>
</evidence>
<feature type="binding site" evidence="9">
    <location>
        <position position="134"/>
    </location>
    <ligand>
        <name>Zn(2+)</name>
        <dbReference type="ChEBI" id="CHEBI:29105"/>
    </ligand>
</feature>
<dbReference type="Proteomes" id="UP000030147">
    <property type="component" value="Unassembled WGS sequence"/>
</dbReference>
<feature type="binding site" evidence="10">
    <location>
        <position position="88"/>
    </location>
    <ligand>
        <name>Fe cation</name>
        <dbReference type="ChEBI" id="CHEBI:24875"/>
    </ligand>
</feature>
<evidence type="ECO:0000256" key="5">
    <source>
        <dbReference type="ARBA" id="ARBA00022833"/>
    </source>
</evidence>
<dbReference type="OrthoDB" id="8659436at2"/>
<dbReference type="Pfam" id="PF01475">
    <property type="entry name" value="FUR"/>
    <property type="match status" value="1"/>
</dbReference>
<evidence type="ECO:0000256" key="9">
    <source>
        <dbReference type="PIRSR" id="PIRSR602481-1"/>
    </source>
</evidence>
<dbReference type="EMBL" id="AVBF01000028">
    <property type="protein sequence ID" value="KGP72558.1"/>
    <property type="molecule type" value="Genomic_DNA"/>
</dbReference>
<dbReference type="GO" id="GO:1900376">
    <property type="term" value="P:regulation of secondary metabolite biosynthetic process"/>
    <property type="evidence" value="ECO:0007669"/>
    <property type="project" value="TreeGrafter"/>
</dbReference>
<keyword evidence="4" id="KW-0678">Repressor</keyword>
<evidence type="ECO:0000256" key="7">
    <source>
        <dbReference type="ARBA" id="ARBA00023125"/>
    </source>
</evidence>
<comment type="subcellular location">
    <subcellularLocation>
        <location evidence="1">Cytoplasm</location>
    </subcellularLocation>
</comment>
<evidence type="ECO:0000313" key="11">
    <source>
        <dbReference type="EMBL" id="KGP72558.1"/>
    </source>
</evidence>
<feature type="binding site" evidence="9">
    <location>
        <position position="97"/>
    </location>
    <ligand>
        <name>Zn(2+)</name>
        <dbReference type="ChEBI" id="CHEBI:29105"/>
    </ligand>
</feature>
<comment type="similarity">
    <text evidence="2">Belongs to the Fur family.</text>
</comment>
<dbReference type="eggNOG" id="COG0735">
    <property type="taxonomic scope" value="Bacteria"/>
</dbReference>
<dbReference type="Gene3D" id="3.30.1490.190">
    <property type="match status" value="1"/>
</dbReference>
<keyword evidence="10" id="KW-0408">Iron</keyword>
<dbReference type="GO" id="GO:0005737">
    <property type="term" value="C:cytoplasm"/>
    <property type="evidence" value="ECO:0007669"/>
    <property type="project" value="UniProtKB-SubCell"/>
</dbReference>
<keyword evidence="9" id="KW-0479">Metal-binding</keyword>
<comment type="caution">
    <text evidence="11">The sequence shown here is derived from an EMBL/GenBank/DDBJ whole genome shotgun (WGS) entry which is preliminary data.</text>
</comment>
<accession>A0A0A2TDQ5</accession>
<dbReference type="Gene3D" id="1.10.10.10">
    <property type="entry name" value="Winged helix-like DNA-binding domain superfamily/Winged helix DNA-binding domain"/>
    <property type="match status" value="1"/>
</dbReference>
<protein>
    <submittedName>
        <fullName evidence="11">Fur family transcriptional regulator</fullName>
    </submittedName>
</protein>
<dbReference type="InterPro" id="IPR002481">
    <property type="entry name" value="FUR"/>
</dbReference>
<feature type="binding site" evidence="9">
    <location>
        <position position="131"/>
    </location>
    <ligand>
        <name>Zn(2+)</name>
        <dbReference type="ChEBI" id="CHEBI:29105"/>
    </ligand>
</feature>
<keyword evidence="6" id="KW-0805">Transcription regulation</keyword>
<feature type="binding site" evidence="9">
    <location>
        <position position="94"/>
    </location>
    <ligand>
        <name>Zn(2+)</name>
        <dbReference type="ChEBI" id="CHEBI:29105"/>
    </ligand>
</feature>
<evidence type="ECO:0000256" key="10">
    <source>
        <dbReference type="PIRSR" id="PIRSR602481-2"/>
    </source>
</evidence>
<dbReference type="SUPFAM" id="SSF46785">
    <property type="entry name" value="Winged helix' DNA-binding domain"/>
    <property type="match status" value="1"/>
</dbReference>
<comment type="cofactor">
    <cofactor evidence="9">
        <name>Zn(2+)</name>
        <dbReference type="ChEBI" id="CHEBI:29105"/>
    </cofactor>
    <text evidence="9">Binds 1 zinc ion per subunit.</text>
</comment>
<evidence type="ECO:0000256" key="4">
    <source>
        <dbReference type="ARBA" id="ARBA00022491"/>
    </source>
</evidence>
<dbReference type="RefSeq" id="WP_036819684.1">
    <property type="nucleotide sequence ID" value="NZ_AVBF01000028.1"/>
</dbReference>
<keyword evidence="7" id="KW-0238">DNA-binding</keyword>
<evidence type="ECO:0000256" key="6">
    <source>
        <dbReference type="ARBA" id="ARBA00023015"/>
    </source>
</evidence>
<dbReference type="GO" id="GO:0003700">
    <property type="term" value="F:DNA-binding transcription factor activity"/>
    <property type="evidence" value="ECO:0007669"/>
    <property type="project" value="InterPro"/>
</dbReference>
<dbReference type="PANTHER" id="PTHR33202">
    <property type="entry name" value="ZINC UPTAKE REGULATION PROTEIN"/>
    <property type="match status" value="1"/>
</dbReference>
<dbReference type="GO" id="GO:0000976">
    <property type="term" value="F:transcription cis-regulatory region binding"/>
    <property type="evidence" value="ECO:0007669"/>
    <property type="project" value="TreeGrafter"/>
</dbReference>
<dbReference type="InterPro" id="IPR043135">
    <property type="entry name" value="Fur_C"/>
</dbReference>
<gene>
    <name evidence="11" type="ORF">N782_11810</name>
</gene>
<keyword evidence="3" id="KW-0963">Cytoplasm</keyword>
<proteinExistence type="inferred from homology"/>
<evidence type="ECO:0000256" key="2">
    <source>
        <dbReference type="ARBA" id="ARBA00007957"/>
    </source>
</evidence>